<evidence type="ECO:0000313" key="3">
    <source>
        <dbReference type="Proteomes" id="UP000305517"/>
    </source>
</evidence>
<name>A0A5R8WIC4_9BACT</name>
<dbReference type="AlphaFoldDB" id="A0A5R8WIC4"/>
<keyword evidence="3" id="KW-1185">Reference proteome</keyword>
<feature type="region of interest" description="Disordered" evidence="1">
    <location>
        <begin position="26"/>
        <end position="64"/>
    </location>
</feature>
<dbReference type="EMBL" id="VAJM01000019">
    <property type="protein sequence ID" value="TLM88384.1"/>
    <property type="molecule type" value="Genomic_DNA"/>
</dbReference>
<feature type="compositionally biased region" description="Low complexity" evidence="1">
    <location>
        <begin position="26"/>
        <end position="54"/>
    </location>
</feature>
<accession>A0A5R8WIC4</accession>
<evidence type="ECO:0000256" key="1">
    <source>
        <dbReference type="SAM" id="MobiDB-lite"/>
    </source>
</evidence>
<proteinExistence type="predicted"/>
<reference evidence="2 3" key="1">
    <citation type="submission" date="2019-05" db="EMBL/GenBank/DDBJ databases">
        <title>Hymenobacter edaphi sp. nov., isolated from abandoned arsenic-contaminated farmland soil.</title>
        <authorList>
            <person name="Nie L."/>
        </authorList>
    </citation>
    <scope>NUCLEOTIDE SEQUENCE [LARGE SCALE GENOMIC DNA]</scope>
    <source>
        <strain evidence="2 3">1-3-3-8</strain>
    </source>
</reference>
<comment type="caution">
    <text evidence="2">The sequence shown here is derived from an EMBL/GenBank/DDBJ whole genome shotgun (WGS) entry which is preliminary data.</text>
</comment>
<sequence>MKRHLTVSASSPLFVQVKLYSAASPAAETAAAPAAPPAARRPAPAARPTPAARPGKIACANDDEPRTCQARYTRRKGRRVYLAW</sequence>
<gene>
    <name evidence="2" type="ORF">FDY95_24715</name>
</gene>
<dbReference type="Proteomes" id="UP000305517">
    <property type="component" value="Unassembled WGS sequence"/>
</dbReference>
<organism evidence="2 3">
    <name type="scientific">Hymenobacter jeollabukensis</name>
    <dbReference type="NCBI Taxonomy" id="2025313"/>
    <lineage>
        <taxon>Bacteria</taxon>
        <taxon>Pseudomonadati</taxon>
        <taxon>Bacteroidota</taxon>
        <taxon>Cytophagia</taxon>
        <taxon>Cytophagales</taxon>
        <taxon>Hymenobacteraceae</taxon>
        <taxon>Hymenobacter</taxon>
    </lineage>
</organism>
<protein>
    <submittedName>
        <fullName evidence="2">Uncharacterized protein</fullName>
    </submittedName>
</protein>
<evidence type="ECO:0000313" key="2">
    <source>
        <dbReference type="EMBL" id="TLM88384.1"/>
    </source>
</evidence>